<feature type="compositionally biased region" description="Polar residues" evidence="3">
    <location>
        <begin position="206"/>
        <end position="215"/>
    </location>
</feature>
<keyword evidence="4" id="KW-1133">Transmembrane helix</keyword>
<feature type="region of interest" description="Disordered" evidence="3">
    <location>
        <begin position="133"/>
        <end position="275"/>
    </location>
</feature>
<evidence type="ECO:0000256" key="3">
    <source>
        <dbReference type="SAM" id="MobiDB-lite"/>
    </source>
</evidence>
<keyword evidence="2" id="KW-0175">Coiled coil</keyword>
<organism evidence="6 7">
    <name type="scientific">Gymnopilus dilepis</name>
    <dbReference type="NCBI Taxonomy" id="231916"/>
    <lineage>
        <taxon>Eukaryota</taxon>
        <taxon>Fungi</taxon>
        <taxon>Dikarya</taxon>
        <taxon>Basidiomycota</taxon>
        <taxon>Agaricomycotina</taxon>
        <taxon>Agaricomycetes</taxon>
        <taxon>Agaricomycetidae</taxon>
        <taxon>Agaricales</taxon>
        <taxon>Agaricineae</taxon>
        <taxon>Hymenogastraceae</taxon>
        <taxon>Gymnopilus</taxon>
    </lineage>
</organism>
<dbReference type="InterPro" id="IPR000582">
    <property type="entry name" value="Acyl-CoA-binding_protein"/>
</dbReference>
<gene>
    <name evidence="6" type="ORF">CVT26_000859</name>
</gene>
<feature type="transmembrane region" description="Helical" evidence="4">
    <location>
        <begin position="416"/>
        <end position="438"/>
    </location>
</feature>
<dbReference type="PANTHER" id="PTHR23310:SF133">
    <property type="entry name" value="COA BINDING PROTEIN, PUTATIVE (AFU_ORTHOLOGUE AFUA_1G12300)-RELATED"/>
    <property type="match status" value="1"/>
</dbReference>
<dbReference type="Proteomes" id="UP000284706">
    <property type="component" value="Unassembled WGS sequence"/>
</dbReference>
<dbReference type="Pfam" id="PF00887">
    <property type="entry name" value="ACBP"/>
    <property type="match status" value="1"/>
</dbReference>
<dbReference type="GO" id="GO:0006631">
    <property type="term" value="P:fatty acid metabolic process"/>
    <property type="evidence" value="ECO:0007669"/>
    <property type="project" value="TreeGrafter"/>
</dbReference>
<proteinExistence type="predicted"/>
<name>A0A409YLC1_9AGAR</name>
<keyword evidence="4" id="KW-0812">Transmembrane</keyword>
<dbReference type="OrthoDB" id="346910at2759"/>
<dbReference type="InterPro" id="IPR035984">
    <property type="entry name" value="Acyl-CoA-binding_sf"/>
</dbReference>
<evidence type="ECO:0000256" key="2">
    <source>
        <dbReference type="SAM" id="Coils"/>
    </source>
</evidence>
<feature type="coiled-coil region" evidence="2">
    <location>
        <begin position="310"/>
        <end position="337"/>
    </location>
</feature>
<sequence length="473" mass="51714">MASRELIDAQFDRAVEIVQNLPKTGPIQTDYEEKLSMYRYSASHRHYAPNSHVLSSNAATAGNVTGPRPPMWDMIGRAKWDAWAKHKDLDPYEAKWLYVEALLEVLRKYPDSPMAVSLVEELESYGGDPSHIVMSRSLSKSPASEASSSSSIEGEGATSRTASGLTGPIGHPADNDINSTSDEDSADEAHELPAINTGRMSVDNRPPSSHSSNRYRTPLAGSMAMSPPPSQYRIPSQQPLPAFETPSAFAESSSPPTLYPPVNLNSGRYTDSPEIRTTLPHSAYQGQQQGYASQVLSHSSHYSPMRPPSAMALERAVESVQVQLAALTERIEALESRSLFIPRSNVAGSPRRGGGSPSWVGGSGLISEGNGGPVWDIDDLGMWSIVLKPLSRGFEYLRDMSTFFASSEGRSPSRIIIRRLCLDVSFLVCVVALIGAIWRRSGVRRREVKVALIILWRAVVGSRHRPELMNEDA</sequence>
<evidence type="ECO:0000313" key="7">
    <source>
        <dbReference type="Proteomes" id="UP000284706"/>
    </source>
</evidence>
<reference evidence="6 7" key="1">
    <citation type="journal article" date="2018" name="Evol. Lett.">
        <title>Horizontal gene cluster transfer increased hallucinogenic mushroom diversity.</title>
        <authorList>
            <person name="Reynolds H.T."/>
            <person name="Vijayakumar V."/>
            <person name="Gluck-Thaler E."/>
            <person name="Korotkin H.B."/>
            <person name="Matheny P.B."/>
            <person name="Slot J.C."/>
        </authorList>
    </citation>
    <scope>NUCLEOTIDE SEQUENCE [LARGE SCALE GENOMIC DNA]</scope>
    <source>
        <strain evidence="6 7">SRW20</strain>
    </source>
</reference>
<dbReference type="GO" id="GO:0000062">
    <property type="term" value="F:fatty-acyl-CoA binding"/>
    <property type="evidence" value="ECO:0007669"/>
    <property type="project" value="InterPro"/>
</dbReference>
<comment type="caution">
    <text evidence="6">The sequence shown here is derived from an EMBL/GenBank/DDBJ whole genome shotgun (WGS) entry which is preliminary data.</text>
</comment>
<feature type="domain" description="ACB" evidence="5">
    <location>
        <begin position="7"/>
        <end position="111"/>
    </location>
</feature>
<dbReference type="Gene3D" id="1.20.80.10">
    <property type="match status" value="1"/>
</dbReference>
<dbReference type="SUPFAM" id="SSF47027">
    <property type="entry name" value="Acyl-CoA binding protein"/>
    <property type="match status" value="1"/>
</dbReference>
<keyword evidence="1" id="KW-0446">Lipid-binding</keyword>
<evidence type="ECO:0000259" key="5">
    <source>
        <dbReference type="PROSITE" id="PS51228"/>
    </source>
</evidence>
<dbReference type="InterPro" id="IPR014352">
    <property type="entry name" value="FERM/acyl-CoA-bd_prot_sf"/>
</dbReference>
<evidence type="ECO:0000313" key="6">
    <source>
        <dbReference type="EMBL" id="PPR03861.1"/>
    </source>
</evidence>
<dbReference type="InParanoid" id="A0A409YLC1"/>
<evidence type="ECO:0000256" key="4">
    <source>
        <dbReference type="SAM" id="Phobius"/>
    </source>
</evidence>
<evidence type="ECO:0000256" key="1">
    <source>
        <dbReference type="ARBA" id="ARBA00023121"/>
    </source>
</evidence>
<keyword evidence="7" id="KW-1185">Reference proteome</keyword>
<dbReference type="PANTHER" id="PTHR23310">
    <property type="entry name" value="ACYL-COA-BINDING PROTEIN, ACBP"/>
    <property type="match status" value="1"/>
</dbReference>
<keyword evidence="4" id="KW-0472">Membrane</keyword>
<dbReference type="AlphaFoldDB" id="A0A409YLC1"/>
<feature type="compositionally biased region" description="Low complexity" evidence="3">
    <location>
        <begin position="135"/>
        <end position="159"/>
    </location>
</feature>
<dbReference type="EMBL" id="NHYE01000695">
    <property type="protein sequence ID" value="PPR03861.1"/>
    <property type="molecule type" value="Genomic_DNA"/>
</dbReference>
<dbReference type="STRING" id="231916.A0A409YLC1"/>
<accession>A0A409YLC1</accession>
<protein>
    <recommendedName>
        <fullName evidence="5">ACB domain-containing protein</fullName>
    </recommendedName>
</protein>
<dbReference type="PROSITE" id="PS51228">
    <property type="entry name" value="ACB_2"/>
    <property type="match status" value="1"/>
</dbReference>